<sequence length="412" mass="45664">MNCAQLLHGVEKGDIMQSYNKWIKWGLGALAILALIGILVFFGNYFSKNNVDNSHDTVTTKSNGKNGVQVTGKTNNSNYKTVIKNGHYLTSKARGVTASKNNNQFNIISFENGLLDFSKDHFSPSDYVFQEGQYLDSNTANDWLGRKSKDNPNGLNPNDNKKTDSSRNPIYLQTIEEQDYMKQKDGKLELGGIVLGLGMNTEDTYQKEQYGANFVQKISAEDRVAQGKEMAQEVVQRYRKMNGISNDVPIVVAMYAQAPDDSLAGGNFYSWNKSASGDKLGNWNKLNYKTVTLPIQGSQDDPNQKSPAADLNKSFTNFTNNVQNFFPNLSSVTGQATYKDSQVKELNVTISTQFYSATEITNFANYVAQVAPNYLPKGVPVKISISSSSNMQAYVTKQANDDKYTTTILGNN</sequence>
<dbReference type="EMBL" id="JQBM01000001">
    <property type="protein sequence ID" value="KRN46879.1"/>
    <property type="molecule type" value="Genomic_DNA"/>
</dbReference>
<evidence type="ECO:0000313" key="3">
    <source>
        <dbReference type="EMBL" id="KRN46879.1"/>
    </source>
</evidence>
<name>A0A0R2H215_WEIVI</name>
<dbReference type="Pfam" id="PF07537">
    <property type="entry name" value="CamS"/>
    <property type="match status" value="1"/>
</dbReference>
<evidence type="ECO:0008006" key="5">
    <source>
        <dbReference type="Google" id="ProtNLM"/>
    </source>
</evidence>
<accession>A0A0R2H215</accession>
<dbReference type="InterPro" id="IPR011426">
    <property type="entry name" value="CamS"/>
</dbReference>
<evidence type="ECO:0000256" key="2">
    <source>
        <dbReference type="SAM" id="Phobius"/>
    </source>
</evidence>
<dbReference type="AlphaFoldDB" id="A0A0R2H215"/>
<dbReference type="CDD" id="cd13441">
    <property type="entry name" value="CamS_repeat_1"/>
    <property type="match status" value="1"/>
</dbReference>
<proteinExistence type="predicted"/>
<dbReference type="Proteomes" id="UP000051992">
    <property type="component" value="Unassembled WGS sequence"/>
</dbReference>
<keyword evidence="2" id="KW-0472">Membrane</keyword>
<dbReference type="PATRIC" id="fig|1629.5.peg.146"/>
<organism evidence="3 4">
    <name type="scientific">Weissella viridescens</name>
    <name type="common">Lactobacillus viridescens</name>
    <dbReference type="NCBI Taxonomy" id="1629"/>
    <lineage>
        <taxon>Bacteria</taxon>
        <taxon>Bacillati</taxon>
        <taxon>Bacillota</taxon>
        <taxon>Bacilli</taxon>
        <taxon>Lactobacillales</taxon>
        <taxon>Lactobacillaceae</taxon>
        <taxon>Weissella</taxon>
    </lineage>
</organism>
<feature type="transmembrane region" description="Helical" evidence="2">
    <location>
        <begin position="25"/>
        <end position="46"/>
    </location>
</feature>
<dbReference type="CDD" id="cd13440">
    <property type="entry name" value="CamS_repeat_2"/>
    <property type="match status" value="1"/>
</dbReference>
<gene>
    <name evidence="3" type="ORF">IV50_GL000143</name>
</gene>
<comment type="caution">
    <text evidence="3">The sequence shown here is derived from an EMBL/GenBank/DDBJ whole genome shotgun (WGS) entry which is preliminary data.</text>
</comment>
<feature type="region of interest" description="Disordered" evidence="1">
    <location>
        <begin position="140"/>
        <end position="168"/>
    </location>
</feature>
<dbReference type="PIRSF" id="PIRSF012509">
    <property type="entry name" value="CamS"/>
    <property type="match status" value="1"/>
</dbReference>
<dbReference type="Gene3D" id="3.10.570.10">
    <property type="entry name" value="sex pheromone staph- cam373 precursor domain"/>
    <property type="match status" value="1"/>
</dbReference>
<protein>
    <recommendedName>
        <fullName evidence="5">CamS family sex pheromone protein</fullName>
    </recommendedName>
</protein>
<evidence type="ECO:0000313" key="4">
    <source>
        <dbReference type="Proteomes" id="UP000051992"/>
    </source>
</evidence>
<keyword evidence="2" id="KW-0812">Transmembrane</keyword>
<keyword evidence="4" id="KW-1185">Reference proteome</keyword>
<evidence type="ECO:0000256" key="1">
    <source>
        <dbReference type="SAM" id="MobiDB-lite"/>
    </source>
</evidence>
<reference evidence="3 4" key="1">
    <citation type="journal article" date="2015" name="Genome Announc.">
        <title>Expanding the biotechnology potential of lactobacilli through comparative genomics of 213 strains and associated genera.</title>
        <authorList>
            <person name="Sun Z."/>
            <person name="Harris H.M."/>
            <person name="McCann A."/>
            <person name="Guo C."/>
            <person name="Argimon S."/>
            <person name="Zhang W."/>
            <person name="Yang X."/>
            <person name="Jeffery I.B."/>
            <person name="Cooney J.C."/>
            <person name="Kagawa T.F."/>
            <person name="Liu W."/>
            <person name="Song Y."/>
            <person name="Salvetti E."/>
            <person name="Wrobel A."/>
            <person name="Rasinkangas P."/>
            <person name="Parkhill J."/>
            <person name="Rea M.C."/>
            <person name="O'Sullivan O."/>
            <person name="Ritari J."/>
            <person name="Douillard F.P."/>
            <person name="Paul Ross R."/>
            <person name="Yang R."/>
            <person name="Briner A.E."/>
            <person name="Felis G.E."/>
            <person name="de Vos W.M."/>
            <person name="Barrangou R."/>
            <person name="Klaenhammer T.R."/>
            <person name="Caufield P.W."/>
            <person name="Cui Y."/>
            <person name="Zhang H."/>
            <person name="O'Toole P.W."/>
        </authorList>
    </citation>
    <scope>NUCLEOTIDE SEQUENCE [LARGE SCALE GENOMIC DNA]</scope>
    <source>
        <strain evidence="3 4">DSM 20410</strain>
    </source>
</reference>
<keyword evidence="2" id="KW-1133">Transmembrane helix</keyword>